<dbReference type="SMART" id="SM00028">
    <property type="entry name" value="TPR"/>
    <property type="match status" value="6"/>
</dbReference>
<dbReference type="PANTHER" id="PTHR16305">
    <property type="entry name" value="TESTICULAR SOLUBLE ADENYLYL CYCLASE"/>
    <property type="match status" value="1"/>
</dbReference>
<accession>F7ZFW7</accession>
<evidence type="ECO:0000256" key="1">
    <source>
        <dbReference type="ARBA" id="ARBA00022741"/>
    </source>
</evidence>
<dbReference type="InterPro" id="IPR001054">
    <property type="entry name" value="A/G_cyclase"/>
</dbReference>
<dbReference type="HOGENOM" id="CLU_004435_3_1_5"/>
<dbReference type="CDD" id="cd07302">
    <property type="entry name" value="CHD"/>
    <property type="match status" value="1"/>
</dbReference>
<dbReference type="Pfam" id="PF12773">
    <property type="entry name" value="DZR"/>
    <property type="match status" value="1"/>
</dbReference>
<gene>
    <name evidence="4" type="ordered locus">RLO149_c015120</name>
</gene>
<dbReference type="SMART" id="SM00044">
    <property type="entry name" value="CYCc"/>
    <property type="match status" value="1"/>
</dbReference>
<dbReference type="EMBL" id="CP002623">
    <property type="protein sequence ID" value="AEI93507.1"/>
    <property type="molecule type" value="Genomic_DNA"/>
</dbReference>
<dbReference type="GO" id="GO:0009190">
    <property type="term" value="P:cyclic nucleotide biosynthetic process"/>
    <property type="evidence" value="ECO:0007669"/>
    <property type="project" value="InterPro"/>
</dbReference>
<dbReference type="OrthoDB" id="341967at2"/>
<dbReference type="Pfam" id="PF13424">
    <property type="entry name" value="TPR_12"/>
    <property type="match status" value="1"/>
</dbReference>
<reference evidence="4 5" key="1">
    <citation type="journal article" date="2011" name="BMC Genomics">
        <title>Comparative genome analysis and genome-guided physiological analysis of Roseobacter litoralis.</title>
        <authorList>
            <person name="Kalhoefer D."/>
            <person name="Thole S."/>
            <person name="Voget S."/>
            <person name="Lehmann R."/>
            <person name="Liesegang H."/>
            <person name="Wollher A."/>
            <person name="Daniel R."/>
            <person name="Simon M."/>
            <person name="Brinkhoff T."/>
        </authorList>
    </citation>
    <scope>NUCLEOTIDE SEQUENCE [LARGE SCALE GENOMIC DNA]</scope>
    <source>
        <strain evidence="5">ATCC 49566 / DSM 6996 / JCM 21268 / NBRC 15278 / OCh 149</strain>
    </source>
</reference>
<dbReference type="Gene3D" id="3.30.70.1230">
    <property type="entry name" value="Nucleotide cyclase"/>
    <property type="match status" value="1"/>
</dbReference>
<dbReference type="eggNOG" id="COG3903">
    <property type="taxonomic scope" value="Bacteria"/>
</dbReference>
<dbReference type="GO" id="GO:0035556">
    <property type="term" value="P:intracellular signal transduction"/>
    <property type="evidence" value="ECO:0007669"/>
    <property type="project" value="InterPro"/>
</dbReference>
<sequence length="1117" mass="121301">MSIECLNCDTANRAGRRFCSSCGTALPVACASCGFSNEPDDAFCGGCGVAIVQSNSAPVPARRQSPVDPAKPYAFEGDRRQLTVMFCDLVGSTVISEQLDPEEMTGLLTAYRVACAEVVEQFGGFIGNFMGDGLLIYFGYPQAHEDDPQRAIRAGLAIISAVEALNKDFSAPDVCLNVRIGVNTGLVVAADIGAGEQREKMAIVGDTPNIAARLQSLAEPGTVVIGRRTHRLIEGLFICEPLGAQSLKGVSDPIEVFRVCESTEARSSFEAKLQRGLTPMAGRKEELSLLVNRWDQAKGGDGQIVLVSGEPGVGKSRVLQHFQMQLLAQNCTAISFVCSNYRQDTPFHPVIDFFERTLQSEADNAPTAMLDKLDAYLAELGFDVAEYGSLLAAMLSLPAAGRYNTPVLTLEDQKKQTLKALVSVAKALSEKTPLLILVEDLQWADHSTREFLGLLVEHVRTSRILVVPAFRADFEPLWSKQPHLTVLRLRHLSRPESIELIEGVTGGRPLPDEVLDHICSKTDGVPLFIEELTKLVLEMDLLKLVNGRYELTGPLGATAIPDSLQDSLMARLDHLGSAKEAAQLASVLGRTFGHALLLAVTQKSEDALDVALTRLVDSELLYRRGLAPEVVYEFKHALIKDAAYQGLLHSKRRQLHLDIAEVLEGRFPQVSERSPEVLSYHYKAAGDVEKAIPFSFRAGDAAAARYASTEASAHYQSALDMAKSIPSDELSAKLQIRAILKLANVASSRDQFERNLGNLGMARTLAEKIDHKIRLCQIQYWTGRTYYVLGRFALAADLARQALELAEQLSDTDERMKTGPVNLLARVHCLLGEPVAAINYASQSVRQMHDVGDHLEEAAVAGVLAFALAQHGQYQQAMDAANHGVALAREVAHLPTEAACLMFRGLVNGWFGHLSDATPDFEQSLYICEQSGDVFRKYLTLGWRGEACLVAGEIVAARNHLEQCLELGATLGTSFHRGAFEAFLAKALLSKGDINTAMRLSEAAVVTATESGETWPRSIALRVATEVQIASSTPDISAAQASITSAIQIQTERQCKCDLAWSYLVNGHVLAAKGEHKEAAQAYAVTRRMFEDLNIERGIELAKTALVALKGVGATAD</sequence>
<dbReference type="eggNOG" id="COG3899">
    <property type="taxonomic scope" value="Bacteria"/>
</dbReference>
<dbReference type="InterPro" id="IPR019734">
    <property type="entry name" value="TPR_rpt"/>
</dbReference>
<dbReference type="PROSITE" id="PS50125">
    <property type="entry name" value="GUANYLATE_CYCLASE_2"/>
    <property type="match status" value="1"/>
</dbReference>
<dbReference type="GO" id="GO:0005737">
    <property type="term" value="C:cytoplasm"/>
    <property type="evidence" value="ECO:0007669"/>
    <property type="project" value="TreeGrafter"/>
</dbReference>
<dbReference type="STRING" id="391595.RLO149_c015120"/>
<evidence type="ECO:0000259" key="3">
    <source>
        <dbReference type="PROSITE" id="PS50125"/>
    </source>
</evidence>
<dbReference type="InterPro" id="IPR029787">
    <property type="entry name" value="Nucleotide_cyclase"/>
</dbReference>
<evidence type="ECO:0000313" key="5">
    <source>
        <dbReference type="Proteomes" id="UP000001353"/>
    </source>
</evidence>
<dbReference type="Gene3D" id="1.25.40.10">
    <property type="entry name" value="Tetratricopeptide repeat domain"/>
    <property type="match status" value="2"/>
</dbReference>
<dbReference type="Pfam" id="PF13191">
    <property type="entry name" value="AAA_16"/>
    <property type="match status" value="1"/>
</dbReference>
<proteinExistence type="predicted"/>
<keyword evidence="1" id="KW-0547">Nucleotide-binding</keyword>
<evidence type="ECO:0000313" key="4">
    <source>
        <dbReference type="EMBL" id="AEI93507.1"/>
    </source>
</evidence>
<dbReference type="InterPro" id="IPR027417">
    <property type="entry name" value="P-loop_NTPase"/>
</dbReference>
<name>F7ZFW7_ROSLO</name>
<keyword evidence="5" id="KW-1185">Reference proteome</keyword>
<dbReference type="InterPro" id="IPR041664">
    <property type="entry name" value="AAA_16"/>
</dbReference>
<dbReference type="Pfam" id="PF00211">
    <property type="entry name" value="Guanylate_cyc"/>
    <property type="match status" value="1"/>
</dbReference>
<dbReference type="AlphaFoldDB" id="F7ZFW7"/>
<dbReference type="GO" id="GO:0004016">
    <property type="term" value="F:adenylate cyclase activity"/>
    <property type="evidence" value="ECO:0007669"/>
    <property type="project" value="TreeGrafter"/>
</dbReference>
<dbReference type="SUPFAM" id="SSF55073">
    <property type="entry name" value="Nucleotide cyclase"/>
    <property type="match status" value="1"/>
</dbReference>
<dbReference type="SUPFAM" id="SSF48452">
    <property type="entry name" value="TPR-like"/>
    <property type="match status" value="1"/>
</dbReference>
<dbReference type="eggNOG" id="COG2114">
    <property type="taxonomic scope" value="Bacteria"/>
</dbReference>
<dbReference type="InterPro" id="IPR025874">
    <property type="entry name" value="DZR"/>
</dbReference>
<dbReference type="KEGG" id="rli:RLO149_c015120"/>
<evidence type="ECO:0000256" key="2">
    <source>
        <dbReference type="ARBA" id="ARBA00022840"/>
    </source>
</evidence>
<organism evidence="4 5">
    <name type="scientific">Roseobacter litoralis (strain ATCC 49566 / DSM 6996 / JCM 21268 / NBRC 15278 / OCh 149)</name>
    <dbReference type="NCBI Taxonomy" id="391595"/>
    <lineage>
        <taxon>Bacteria</taxon>
        <taxon>Pseudomonadati</taxon>
        <taxon>Pseudomonadota</taxon>
        <taxon>Alphaproteobacteria</taxon>
        <taxon>Rhodobacterales</taxon>
        <taxon>Roseobacteraceae</taxon>
        <taxon>Roseobacter</taxon>
    </lineage>
</organism>
<dbReference type="Proteomes" id="UP000001353">
    <property type="component" value="Chromosome"/>
</dbReference>
<dbReference type="Gene3D" id="3.40.50.300">
    <property type="entry name" value="P-loop containing nucleotide triphosphate hydrolases"/>
    <property type="match status" value="1"/>
</dbReference>
<dbReference type="InterPro" id="IPR011990">
    <property type="entry name" value="TPR-like_helical_dom_sf"/>
</dbReference>
<protein>
    <recommendedName>
        <fullName evidence="3">Guanylate cyclase domain-containing protein</fullName>
    </recommendedName>
</protein>
<dbReference type="GO" id="GO:0005524">
    <property type="term" value="F:ATP binding"/>
    <property type="evidence" value="ECO:0007669"/>
    <property type="project" value="UniProtKB-KW"/>
</dbReference>
<feature type="domain" description="Guanylate cyclase" evidence="3">
    <location>
        <begin position="83"/>
        <end position="215"/>
    </location>
</feature>
<dbReference type="PANTHER" id="PTHR16305:SF28">
    <property type="entry name" value="GUANYLATE CYCLASE DOMAIN-CONTAINING PROTEIN"/>
    <property type="match status" value="1"/>
</dbReference>
<dbReference type="SUPFAM" id="SSF52540">
    <property type="entry name" value="P-loop containing nucleoside triphosphate hydrolases"/>
    <property type="match status" value="1"/>
</dbReference>
<keyword evidence="2" id="KW-0067">ATP-binding</keyword>